<accession>A0ABQ0L836</accession>
<reference evidence="2" key="1">
    <citation type="submission" date="2014-09" db="EMBL/GenBank/DDBJ databases">
        <title>Genome sequence of the luminous mushroom Mycena chlorophos for searching fungal bioluminescence genes.</title>
        <authorList>
            <person name="Tanaka Y."/>
            <person name="Kasuga D."/>
            <person name="Oba Y."/>
            <person name="Hase S."/>
            <person name="Sato K."/>
            <person name="Oba Y."/>
            <person name="Sakakibara Y."/>
        </authorList>
    </citation>
    <scope>NUCLEOTIDE SEQUENCE</scope>
</reference>
<keyword evidence="3" id="KW-1185">Reference proteome</keyword>
<feature type="region of interest" description="Disordered" evidence="1">
    <location>
        <begin position="437"/>
        <end position="460"/>
    </location>
</feature>
<gene>
    <name evidence="2" type="ORF">MCHLO_04622</name>
</gene>
<feature type="region of interest" description="Disordered" evidence="1">
    <location>
        <begin position="317"/>
        <end position="413"/>
    </location>
</feature>
<dbReference type="Proteomes" id="UP000815677">
    <property type="component" value="Unassembled WGS sequence"/>
</dbReference>
<feature type="compositionally biased region" description="Basic and acidic residues" evidence="1">
    <location>
        <begin position="443"/>
        <end position="460"/>
    </location>
</feature>
<name>A0ABQ0L836_MYCCL</name>
<feature type="compositionally biased region" description="Basic and acidic residues" evidence="1">
    <location>
        <begin position="168"/>
        <end position="178"/>
    </location>
</feature>
<feature type="compositionally biased region" description="Basic residues" evidence="1">
    <location>
        <begin position="373"/>
        <end position="383"/>
    </location>
</feature>
<sequence length="665" mass="71071">MPESALVGHLVRVSANEVGRWASKIIRVAYLALQLQVVPAKRADDCTTLFLATPAPAARTDSPNTHARKPIAIVFSPQKALRIRTESATIQSTPTSIIHRSAWLSSSLVLAGGGPLGIKASHLAYSVYSSPNAAAEQPYQLYHDDAELRVWNDIRGCSRITTASKDGEGLARTTEDRCPCPSDSRSDAVGSEPFSTVLGLARFPHQVRAHLVRIEPTPGHLQTRREAATNQLTINTRGHTSLPSTSSQAGPNRACNGKAGCVLTVNCKTAVDVELVVSNEPIGLRKNEHLVNGLGDGRDGFGGVVEGWRRDAQGERVETPLPLCRDDDDASDEKDAQFPSWSAALNPPTAPASARRRPICRSTPRTSTEMKQQARKPARRRQHPTQTREPHQTHRLVVSHPHTRATDTEARSNAQSSIFLQKASYAKANATARIDSGRGGAVRHGEGCKIRGHPESNAESRVELASRLETSALNRRVSAARATACADPAGGLALSGRKRVGIDAVEHAARSRGDSASTGQCFGFNLNSCVASPPVLPHKSGNVSAPSSTMQANPPTRRREEPHAASFTTRIRWVGIESVPYGMEKARAGASNDAAWLSAARRYAGMVLTGLSEGLASGKSNERAPLVRVGVEPTHDAAAPSLDFLSDSLSYNSNPGESCAPAFCL</sequence>
<evidence type="ECO:0000256" key="1">
    <source>
        <dbReference type="SAM" id="MobiDB-lite"/>
    </source>
</evidence>
<evidence type="ECO:0000313" key="3">
    <source>
        <dbReference type="Proteomes" id="UP000815677"/>
    </source>
</evidence>
<proteinExistence type="predicted"/>
<feature type="region of interest" description="Disordered" evidence="1">
    <location>
        <begin position="168"/>
        <end position="190"/>
    </location>
</feature>
<protein>
    <submittedName>
        <fullName evidence="2">Uncharacterized protein</fullName>
    </submittedName>
</protein>
<evidence type="ECO:0000313" key="2">
    <source>
        <dbReference type="EMBL" id="GAT47142.1"/>
    </source>
</evidence>
<feature type="compositionally biased region" description="Polar residues" evidence="1">
    <location>
        <begin position="541"/>
        <end position="554"/>
    </location>
</feature>
<feature type="region of interest" description="Disordered" evidence="1">
    <location>
        <begin position="540"/>
        <end position="565"/>
    </location>
</feature>
<organism evidence="2 3">
    <name type="scientific">Mycena chlorophos</name>
    <name type="common">Agaric fungus</name>
    <name type="synonym">Agaricus chlorophos</name>
    <dbReference type="NCBI Taxonomy" id="658473"/>
    <lineage>
        <taxon>Eukaryota</taxon>
        <taxon>Fungi</taxon>
        <taxon>Dikarya</taxon>
        <taxon>Basidiomycota</taxon>
        <taxon>Agaricomycotina</taxon>
        <taxon>Agaricomycetes</taxon>
        <taxon>Agaricomycetidae</taxon>
        <taxon>Agaricales</taxon>
        <taxon>Marasmiineae</taxon>
        <taxon>Mycenaceae</taxon>
        <taxon>Mycena</taxon>
    </lineage>
</organism>
<dbReference type="EMBL" id="DF843160">
    <property type="protein sequence ID" value="GAT47142.1"/>
    <property type="molecule type" value="Genomic_DNA"/>
</dbReference>